<evidence type="ECO:0000313" key="3">
    <source>
        <dbReference type="Proteomes" id="UP000014227"/>
    </source>
</evidence>
<dbReference type="KEGG" id="ccz:CCALI_01164"/>
<keyword evidence="3" id="KW-1185">Reference proteome</keyword>
<sequence length="142" mass="14982">MKRQVNKATIMLVLLCFSAGMVSADILGSLLKAGGVAFVISKFGPQINSAIDHLTRTPQNNPNYATKVVPVISAGDGTEVGGVQVMGPRSAVNKVQAVVQFEGRFSSIGLRIRGLVPVETKSIKNIRRIPGVGISGLLDIKL</sequence>
<evidence type="ECO:0000256" key="1">
    <source>
        <dbReference type="SAM" id="SignalP"/>
    </source>
</evidence>
<dbReference type="Proteomes" id="UP000014227">
    <property type="component" value="Chromosome I"/>
</dbReference>
<keyword evidence="1" id="KW-0732">Signal</keyword>
<dbReference type="HOGENOM" id="CLU_149134_0_0_0"/>
<name>S0EYK3_CHTCT</name>
<proteinExistence type="predicted"/>
<dbReference type="OrthoDB" id="1631671at2"/>
<gene>
    <name evidence="2" type="ORF">CCALI_01164</name>
</gene>
<feature type="signal peptide" evidence="1">
    <location>
        <begin position="1"/>
        <end position="24"/>
    </location>
</feature>
<organism evidence="2 3">
    <name type="scientific">Chthonomonas calidirosea (strain DSM 23976 / ICMP 18418 / T49)</name>
    <dbReference type="NCBI Taxonomy" id="1303518"/>
    <lineage>
        <taxon>Bacteria</taxon>
        <taxon>Bacillati</taxon>
        <taxon>Armatimonadota</taxon>
        <taxon>Chthonomonadia</taxon>
        <taxon>Chthonomonadales</taxon>
        <taxon>Chthonomonadaceae</taxon>
        <taxon>Chthonomonas</taxon>
    </lineage>
</organism>
<dbReference type="STRING" id="454171.CP488_02933"/>
<dbReference type="AlphaFoldDB" id="S0EYK3"/>
<dbReference type="RefSeq" id="WP_016482528.1">
    <property type="nucleotide sequence ID" value="NC_021487.1"/>
</dbReference>
<evidence type="ECO:0000313" key="2">
    <source>
        <dbReference type="EMBL" id="CCW34983.1"/>
    </source>
</evidence>
<dbReference type="eggNOG" id="ENOG502ZX5H">
    <property type="taxonomic scope" value="Bacteria"/>
</dbReference>
<feature type="chain" id="PRO_5004486217" evidence="1">
    <location>
        <begin position="25"/>
        <end position="142"/>
    </location>
</feature>
<accession>S0EYK3</accession>
<dbReference type="PATRIC" id="fig|1303518.3.peg.1186"/>
<reference evidence="3" key="1">
    <citation type="submission" date="2013-03" db="EMBL/GenBank/DDBJ databases">
        <title>Genome sequence of Chthonomonas calidirosea, the first sequenced genome from the Armatimonadetes phylum (formally candidate division OP10).</title>
        <authorList>
            <person name="Lee K.C.Y."/>
            <person name="Morgan X.C."/>
            <person name="Dunfield P.F."/>
            <person name="Tamas I."/>
            <person name="Houghton K.M."/>
            <person name="Vyssotski M."/>
            <person name="Ryan J.L.J."/>
            <person name="Lagutin K."/>
            <person name="McDonald I.R."/>
            <person name="Stott M.B."/>
        </authorList>
    </citation>
    <scope>NUCLEOTIDE SEQUENCE [LARGE SCALE GENOMIC DNA]</scope>
    <source>
        <strain evidence="3">DSM 23976 / ICMP 18418 / T49</strain>
    </source>
</reference>
<protein>
    <submittedName>
        <fullName evidence="2">Uncharacterized protein</fullName>
    </submittedName>
</protein>
<dbReference type="EMBL" id="HF951689">
    <property type="protein sequence ID" value="CCW34983.1"/>
    <property type="molecule type" value="Genomic_DNA"/>
</dbReference>
<dbReference type="InParanoid" id="S0EYK3"/>